<dbReference type="PANTHER" id="PTHR30529">
    <property type="entry name" value="CYTOCHROME B561"/>
    <property type="match status" value="1"/>
</dbReference>
<dbReference type="PATRIC" id="fig|1450449.3.peg.643"/>
<comment type="caution">
    <text evidence="15">The sequence shown here is derived from an EMBL/GenBank/DDBJ whole genome shotgun (WGS) entry which is preliminary data.</text>
</comment>
<dbReference type="RefSeq" id="WP_042801914.1">
    <property type="nucleotide sequence ID" value="NZ_AVSP01000006.1"/>
</dbReference>
<evidence type="ECO:0000313" key="16">
    <source>
        <dbReference type="Proteomes" id="UP000054123"/>
    </source>
</evidence>
<evidence type="ECO:0000256" key="1">
    <source>
        <dbReference type="ARBA" id="ARBA00001970"/>
    </source>
</evidence>
<evidence type="ECO:0000259" key="14">
    <source>
        <dbReference type="Pfam" id="PF01292"/>
    </source>
</evidence>
<keyword evidence="6 13" id="KW-0812">Transmembrane</keyword>
<dbReference type="GO" id="GO:0020037">
    <property type="term" value="F:heme binding"/>
    <property type="evidence" value="ECO:0007669"/>
    <property type="project" value="TreeGrafter"/>
</dbReference>
<comment type="subcellular location">
    <subcellularLocation>
        <location evidence="2">Cell membrane</location>
        <topology evidence="2">Multi-pass membrane protein</topology>
    </subcellularLocation>
</comment>
<keyword evidence="11 13" id="KW-0472">Membrane</keyword>
<dbReference type="PANTHER" id="PTHR30529:SF1">
    <property type="entry name" value="CYTOCHROME B561 HOMOLOG 2"/>
    <property type="match status" value="1"/>
</dbReference>
<sequence>MRSDNSQVYGTVSRILHWSMAICFGFMLYTGLAGEETFRSLLPYHKSVGAILMVLIIVRTLWAMANRKNRPAAANIFVTLGHLALYILMLTVPTIALIRQYGAARGPLEVFGVKVMEGATEKIDWMVSLGNSLHGELAWALFALTAGHIIMAIYHQIKGEKILNRMAH</sequence>
<evidence type="ECO:0000256" key="6">
    <source>
        <dbReference type="ARBA" id="ARBA00022692"/>
    </source>
</evidence>
<dbReference type="STRING" id="1122190.GCA_000621105_01317"/>
<evidence type="ECO:0000256" key="13">
    <source>
        <dbReference type="SAM" id="Phobius"/>
    </source>
</evidence>
<dbReference type="InterPro" id="IPR052168">
    <property type="entry name" value="Cytochrome_b561_oxidase"/>
</dbReference>
<dbReference type="Pfam" id="PF01292">
    <property type="entry name" value="Ni_hydr_CYTB"/>
    <property type="match status" value="1"/>
</dbReference>
<evidence type="ECO:0000256" key="9">
    <source>
        <dbReference type="ARBA" id="ARBA00022989"/>
    </source>
</evidence>
<evidence type="ECO:0000313" key="15">
    <source>
        <dbReference type="EMBL" id="EXI62798.1"/>
    </source>
</evidence>
<feature type="transmembrane region" description="Helical" evidence="13">
    <location>
        <begin position="74"/>
        <end position="98"/>
    </location>
</feature>
<evidence type="ECO:0000256" key="4">
    <source>
        <dbReference type="ARBA" id="ARBA00022475"/>
    </source>
</evidence>
<dbReference type="Gene3D" id="1.20.950.20">
    <property type="entry name" value="Transmembrane di-heme cytochromes, Chain C"/>
    <property type="match status" value="1"/>
</dbReference>
<evidence type="ECO:0000256" key="2">
    <source>
        <dbReference type="ARBA" id="ARBA00004651"/>
    </source>
</evidence>
<dbReference type="SUPFAM" id="SSF81342">
    <property type="entry name" value="Transmembrane di-heme cytochromes"/>
    <property type="match status" value="1"/>
</dbReference>
<evidence type="ECO:0000256" key="12">
    <source>
        <dbReference type="ARBA" id="ARBA00037975"/>
    </source>
</evidence>
<dbReference type="EMBL" id="JANJ01000002">
    <property type="protein sequence ID" value="EXI62798.1"/>
    <property type="molecule type" value="Genomic_DNA"/>
</dbReference>
<dbReference type="Proteomes" id="UP000054123">
    <property type="component" value="Unassembled WGS sequence"/>
</dbReference>
<keyword evidence="10" id="KW-0408">Iron</keyword>
<keyword evidence="5" id="KW-0349">Heme</keyword>
<dbReference type="GO" id="GO:0022904">
    <property type="term" value="P:respiratory electron transport chain"/>
    <property type="evidence" value="ECO:0007669"/>
    <property type="project" value="InterPro"/>
</dbReference>
<evidence type="ECO:0000256" key="5">
    <source>
        <dbReference type="ARBA" id="ARBA00022617"/>
    </source>
</evidence>
<gene>
    <name evidence="15" type="ORF">AK33_03365</name>
</gene>
<keyword evidence="4" id="KW-1003">Cell membrane</keyword>
<feature type="transmembrane region" description="Helical" evidence="13">
    <location>
        <begin position="12"/>
        <end position="32"/>
    </location>
</feature>
<evidence type="ECO:0000256" key="7">
    <source>
        <dbReference type="ARBA" id="ARBA00022723"/>
    </source>
</evidence>
<evidence type="ECO:0000256" key="11">
    <source>
        <dbReference type="ARBA" id="ARBA00023136"/>
    </source>
</evidence>
<proteinExistence type="inferred from homology"/>
<evidence type="ECO:0000256" key="3">
    <source>
        <dbReference type="ARBA" id="ARBA00022448"/>
    </source>
</evidence>
<keyword evidence="3" id="KW-0813">Transport</keyword>
<dbReference type="GO" id="GO:0009055">
    <property type="term" value="F:electron transfer activity"/>
    <property type="evidence" value="ECO:0007669"/>
    <property type="project" value="InterPro"/>
</dbReference>
<keyword evidence="7" id="KW-0479">Metal-binding</keyword>
<comment type="cofactor">
    <cofactor evidence="1">
        <name>heme b</name>
        <dbReference type="ChEBI" id="CHEBI:60344"/>
    </cofactor>
</comment>
<dbReference type="GO" id="GO:0046872">
    <property type="term" value="F:metal ion binding"/>
    <property type="evidence" value="ECO:0007669"/>
    <property type="project" value="UniProtKB-KW"/>
</dbReference>
<organism evidence="15 16">
    <name type="scientific">Mannheimia granulomatis</name>
    <dbReference type="NCBI Taxonomy" id="85402"/>
    <lineage>
        <taxon>Bacteria</taxon>
        <taxon>Pseudomonadati</taxon>
        <taxon>Pseudomonadota</taxon>
        <taxon>Gammaproteobacteria</taxon>
        <taxon>Pasteurellales</taxon>
        <taxon>Pasteurellaceae</taxon>
        <taxon>Mannheimia</taxon>
    </lineage>
</organism>
<comment type="similarity">
    <text evidence="12">Belongs to the cytochrome b561 family.</text>
</comment>
<feature type="transmembrane region" description="Helical" evidence="13">
    <location>
        <begin position="44"/>
        <end position="62"/>
    </location>
</feature>
<dbReference type="InterPro" id="IPR016174">
    <property type="entry name" value="Di-haem_cyt_TM"/>
</dbReference>
<keyword evidence="8" id="KW-0249">Electron transport</keyword>
<dbReference type="OrthoDB" id="9793784at2"/>
<dbReference type="InterPro" id="IPR011577">
    <property type="entry name" value="Cyt_b561_bac/Ni-Hgenase"/>
</dbReference>
<reference evidence="15 16" key="1">
    <citation type="journal article" date="2014" name="Genome Announc.">
        <title>Genome Sequence of a Presumptive Mannheimia haemolytica Strain with an A1/A6-Cross-Reactive Serotype from a White-Tailed Deer (Odocoileus virginianus).</title>
        <authorList>
            <person name="Lawrence P.K."/>
            <person name="Bey R.F."/>
            <person name="Wiener B."/>
            <person name="Kittichotirat W."/>
            <person name="Bumgarner R.E."/>
        </authorList>
    </citation>
    <scope>NUCLEOTIDE SEQUENCE [LARGE SCALE GENOMIC DNA]</scope>
    <source>
        <strain evidence="15 16">PKL10</strain>
    </source>
</reference>
<evidence type="ECO:0000256" key="10">
    <source>
        <dbReference type="ARBA" id="ARBA00023004"/>
    </source>
</evidence>
<protein>
    <submittedName>
        <fullName evidence="15">Cytochrome B561</fullName>
    </submittedName>
</protein>
<name>A0A011LZW6_9PAST</name>
<dbReference type="GO" id="GO:0005886">
    <property type="term" value="C:plasma membrane"/>
    <property type="evidence" value="ECO:0007669"/>
    <property type="project" value="UniProtKB-SubCell"/>
</dbReference>
<evidence type="ECO:0000256" key="8">
    <source>
        <dbReference type="ARBA" id="ARBA00022982"/>
    </source>
</evidence>
<keyword evidence="16" id="KW-1185">Reference proteome</keyword>
<feature type="transmembrane region" description="Helical" evidence="13">
    <location>
        <begin position="137"/>
        <end position="157"/>
    </location>
</feature>
<accession>A0A011LZW6</accession>
<dbReference type="AlphaFoldDB" id="A0A011LZW6"/>
<keyword evidence="9 13" id="KW-1133">Transmembrane helix</keyword>
<feature type="domain" description="Cytochrome b561 bacterial/Ni-hydrogenase" evidence="14">
    <location>
        <begin position="8"/>
        <end position="166"/>
    </location>
</feature>